<accession>A0A919NKN3</accession>
<evidence type="ECO:0000256" key="2">
    <source>
        <dbReference type="ARBA" id="ARBA00022840"/>
    </source>
</evidence>
<dbReference type="PROSITE" id="PS50893">
    <property type="entry name" value="ABC_TRANSPORTER_2"/>
    <property type="match status" value="1"/>
</dbReference>
<evidence type="ECO:0000313" key="5">
    <source>
        <dbReference type="Proteomes" id="UP000623608"/>
    </source>
</evidence>
<comment type="caution">
    <text evidence="4">The sequence shown here is derived from an EMBL/GenBank/DDBJ whole genome shotgun (WGS) entry which is preliminary data.</text>
</comment>
<dbReference type="EMBL" id="BOMY01000016">
    <property type="protein sequence ID" value="GIF19607.1"/>
    <property type="molecule type" value="Genomic_DNA"/>
</dbReference>
<evidence type="ECO:0000313" key="4">
    <source>
        <dbReference type="EMBL" id="GIF19607.1"/>
    </source>
</evidence>
<organism evidence="4 5">
    <name type="scientific">Paractinoplanes tereljensis</name>
    <dbReference type="NCBI Taxonomy" id="571912"/>
    <lineage>
        <taxon>Bacteria</taxon>
        <taxon>Bacillati</taxon>
        <taxon>Actinomycetota</taxon>
        <taxon>Actinomycetes</taxon>
        <taxon>Micromonosporales</taxon>
        <taxon>Micromonosporaceae</taxon>
        <taxon>Paractinoplanes</taxon>
    </lineage>
</organism>
<keyword evidence="2 4" id="KW-0067">ATP-binding</keyword>
<gene>
    <name evidence="4" type="ORF">Ate02nite_23370</name>
</gene>
<dbReference type="GO" id="GO:0005524">
    <property type="term" value="F:ATP binding"/>
    <property type="evidence" value="ECO:0007669"/>
    <property type="project" value="UniProtKB-KW"/>
</dbReference>
<dbReference type="InterPro" id="IPR015854">
    <property type="entry name" value="ABC_transpr_LolD-like"/>
</dbReference>
<feature type="domain" description="ABC transporter" evidence="3">
    <location>
        <begin position="4"/>
        <end position="200"/>
    </location>
</feature>
<dbReference type="GO" id="GO:0022857">
    <property type="term" value="F:transmembrane transporter activity"/>
    <property type="evidence" value="ECO:0007669"/>
    <property type="project" value="TreeGrafter"/>
</dbReference>
<dbReference type="Proteomes" id="UP000623608">
    <property type="component" value="Unassembled WGS sequence"/>
</dbReference>
<dbReference type="SUPFAM" id="SSF52540">
    <property type="entry name" value="P-loop containing nucleoside triphosphate hydrolases"/>
    <property type="match status" value="1"/>
</dbReference>
<dbReference type="RefSeq" id="WP_203803761.1">
    <property type="nucleotide sequence ID" value="NZ_BOMY01000016.1"/>
</dbReference>
<sequence length="200" mass="20968">MALVEVRNVSHTFVLHDITLALEPATTAVLAGRSGSGKTTLCHLIAGVMAPTSGSVLVHGRPVFPAPAWETVSLLPQRLALEPSLTVTENVMLPAALRASVPPLSLLDQLGLTSIAHRPAQDTSLGEQQRTALARALVLNPAVAVLDEPTAHQDDDHVALVLAALRAAVDTGTLVIVATHDQRVIDVADTVVRLHSGRLS</sequence>
<evidence type="ECO:0000256" key="1">
    <source>
        <dbReference type="ARBA" id="ARBA00022741"/>
    </source>
</evidence>
<dbReference type="InterPro" id="IPR027417">
    <property type="entry name" value="P-loop_NTPase"/>
</dbReference>
<dbReference type="GO" id="GO:0005886">
    <property type="term" value="C:plasma membrane"/>
    <property type="evidence" value="ECO:0007669"/>
    <property type="project" value="TreeGrafter"/>
</dbReference>
<dbReference type="Pfam" id="PF00005">
    <property type="entry name" value="ABC_tran"/>
    <property type="match status" value="1"/>
</dbReference>
<keyword evidence="5" id="KW-1185">Reference proteome</keyword>
<dbReference type="PANTHER" id="PTHR24220">
    <property type="entry name" value="IMPORT ATP-BINDING PROTEIN"/>
    <property type="match status" value="1"/>
</dbReference>
<name>A0A919NKN3_9ACTN</name>
<reference evidence="4" key="1">
    <citation type="submission" date="2021-01" db="EMBL/GenBank/DDBJ databases">
        <title>Whole genome shotgun sequence of Actinoplanes tereljensis NBRC 105297.</title>
        <authorList>
            <person name="Komaki H."/>
            <person name="Tamura T."/>
        </authorList>
    </citation>
    <scope>NUCLEOTIDE SEQUENCE</scope>
    <source>
        <strain evidence="4">NBRC 105297</strain>
    </source>
</reference>
<keyword evidence="1" id="KW-0547">Nucleotide-binding</keyword>
<dbReference type="InterPro" id="IPR003593">
    <property type="entry name" value="AAA+_ATPase"/>
</dbReference>
<dbReference type="GO" id="GO:0016887">
    <property type="term" value="F:ATP hydrolysis activity"/>
    <property type="evidence" value="ECO:0007669"/>
    <property type="project" value="InterPro"/>
</dbReference>
<dbReference type="SMART" id="SM00382">
    <property type="entry name" value="AAA"/>
    <property type="match status" value="1"/>
</dbReference>
<evidence type="ECO:0000259" key="3">
    <source>
        <dbReference type="PROSITE" id="PS50893"/>
    </source>
</evidence>
<dbReference type="PANTHER" id="PTHR24220:SF659">
    <property type="entry name" value="TRANSPORTER, PUTATIVE-RELATED"/>
    <property type="match status" value="1"/>
</dbReference>
<dbReference type="Gene3D" id="3.40.50.300">
    <property type="entry name" value="P-loop containing nucleotide triphosphate hydrolases"/>
    <property type="match status" value="1"/>
</dbReference>
<dbReference type="InterPro" id="IPR003439">
    <property type="entry name" value="ABC_transporter-like_ATP-bd"/>
</dbReference>
<dbReference type="AlphaFoldDB" id="A0A919NKN3"/>
<proteinExistence type="predicted"/>
<protein>
    <submittedName>
        <fullName evidence="4">ABC transporter ATP-binding protein</fullName>
    </submittedName>
</protein>